<sequence length="54" mass="5917">MQGNGIRQMNVADKAQIKTYIQVMVKNTSIGKRVGIKSALYAYVDVLSVGNTNE</sequence>
<dbReference type="Proteomes" id="UP000032900">
    <property type="component" value="Unassembled WGS sequence"/>
</dbReference>
<dbReference type="EMBL" id="BAZW01000008">
    <property type="protein sequence ID" value="GAO29295.1"/>
    <property type="molecule type" value="Genomic_DNA"/>
</dbReference>
<keyword evidence="2" id="KW-1185">Reference proteome</keyword>
<proteinExistence type="predicted"/>
<dbReference type="AlphaFoldDB" id="A0A0E9LWP2"/>
<name>A0A0E9LWP2_9BACT</name>
<reference evidence="1 2" key="1">
    <citation type="journal article" date="2015" name="Microbes Environ.">
        <title>Distribution and evolution of nitrogen fixation genes in the phylum bacteroidetes.</title>
        <authorList>
            <person name="Inoue J."/>
            <person name="Oshima K."/>
            <person name="Suda W."/>
            <person name="Sakamoto M."/>
            <person name="Iino T."/>
            <person name="Noda S."/>
            <person name="Hongoh Y."/>
            <person name="Hattori M."/>
            <person name="Ohkuma M."/>
        </authorList>
    </citation>
    <scope>NUCLEOTIDE SEQUENCE [LARGE SCALE GENOMIC DNA]</scope>
    <source>
        <strain evidence="1">JCM 15548</strain>
    </source>
</reference>
<evidence type="ECO:0000313" key="1">
    <source>
        <dbReference type="EMBL" id="GAO29295.1"/>
    </source>
</evidence>
<organism evidence="1 2">
    <name type="scientific">Geofilum rubicundum JCM 15548</name>
    <dbReference type="NCBI Taxonomy" id="1236989"/>
    <lineage>
        <taxon>Bacteria</taxon>
        <taxon>Pseudomonadati</taxon>
        <taxon>Bacteroidota</taxon>
        <taxon>Bacteroidia</taxon>
        <taxon>Marinilabiliales</taxon>
        <taxon>Marinilabiliaceae</taxon>
        <taxon>Geofilum</taxon>
    </lineage>
</organism>
<comment type="caution">
    <text evidence="1">The sequence shown here is derived from an EMBL/GenBank/DDBJ whole genome shotgun (WGS) entry which is preliminary data.</text>
</comment>
<accession>A0A0E9LWP2</accession>
<gene>
    <name evidence="1" type="ORF">JCM15548_11469</name>
</gene>
<evidence type="ECO:0000313" key="2">
    <source>
        <dbReference type="Proteomes" id="UP000032900"/>
    </source>
</evidence>
<protein>
    <submittedName>
        <fullName evidence="1">Uncharacterized protein</fullName>
    </submittedName>
</protein>